<comment type="caution">
    <text evidence="1">The sequence shown here is derived from an EMBL/GenBank/DDBJ whole genome shotgun (WGS) entry which is preliminary data.</text>
</comment>
<evidence type="ECO:0000313" key="2">
    <source>
        <dbReference type="Proteomes" id="UP000187439"/>
    </source>
</evidence>
<evidence type="ECO:0000313" key="1">
    <source>
        <dbReference type="EMBL" id="OMD42685.1"/>
    </source>
</evidence>
<accession>A0A1R0Y5S6</accession>
<reference evidence="1 2" key="1">
    <citation type="submission" date="2016-10" db="EMBL/GenBank/DDBJ databases">
        <title>Paenibacillus species isolates.</title>
        <authorList>
            <person name="Beno S.M."/>
        </authorList>
    </citation>
    <scope>NUCLEOTIDE SEQUENCE [LARGE SCALE GENOMIC DNA]</scope>
    <source>
        <strain evidence="1 2">FSL H7-0710</strain>
    </source>
</reference>
<sequence>MQITCFYGNYSNMGYIYLTPPIKEYNSEYSGRNEISQYVNKEKLYIPYIIDLNIASSLVRMKVSKNTFRLDYGKGYDTEYGNDMDKHGYITGIELSLTKNRFVDLVSNQAFKAIRTEWSGQEFHLITFDHLENVLHPENIIYKLNDKKDAFVIVQLCKSEDLGIHYSIESEKLPIALFKGLLSAREDIYPLEYLIKPDFFMYQD</sequence>
<protein>
    <submittedName>
        <fullName evidence="1">Uncharacterized protein</fullName>
    </submittedName>
</protein>
<dbReference type="AlphaFoldDB" id="A0A1R0Y5S6"/>
<name>A0A1R0Y5S6_9BACL</name>
<dbReference type="Proteomes" id="UP000187439">
    <property type="component" value="Unassembled WGS sequence"/>
</dbReference>
<gene>
    <name evidence="1" type="ORF">BSK52_07745</name>
</gene>
<dbReference type="EMBL" id="MPTC01000004">
    <property type="protein sequence ID" value="OMD42685.1"/>
    <property type="molecule type" value="Genomic_DNA"/>
</dbReference>
<organism evidence="1 2">
    <name type="scientific">Paenibacillus odorifer</name>
    <dbReference type="NCBI Taxonomy" id="189426"/>
    <lineage>
        <taxon>Bacteria</taxon>
        <taxon>Bacillati</taxon>
        <taxon>Bacillota</taxon>
        <taxon>Bacilli</taxon>
        <taxon>Bacillales</taxon>
        <taxon>Paenibacillaceae</taxon>
        <taxon>Paenibacillus</taxon>
    </lineage>
</organism>
<proteinExistence type="predicted"/>